<name>A0A839QSC0_9MICC</name>
<keyword evidence="3" id="KW-1185">Reference proteome</keyword>
<evidence type="ECO:0000256" key="1">
    <source>
        <dbReference type="SAM" id="MobiDB-lite"/>
    </source>
</evidence>
<gene>
    <name evidence="2" type="ORF">E9229_003103</name>
</gene>
<evidence type="ECO:0000313" key="2">
    <source>
        <dbReference type="EMBL" id="MBB2996856.1"/>
    </source>
</evidence>
<evidence type="ECO:0000313" key="3">
    <source>
        <dbReference type="Proteomes" id="UP000523000"/>
    </source>
</evidence>
<dbReference type="AlphaFoldDB" id="A0A839QSC0"/>
<accession>A0A839QSC0</accession>
<dbReference type="Proteomes" id="UP000523000">
    <property type="component" value="Unassembled WGS sequence"/>
</dbReference>
<protein>
    <submittedName>
        <fullName evidence="2">Uncharacterized protein</fullName>
    </submittedName>
</protein>
<feature type="region of interest" description="Disordered" evidence="1">
    <location>
        <begin position="35"/>
        <end position="61"/>
    </location>
</feature>
<comment type="caution">
    <text evidence="2">The sequence shown here is derived from an EMBL/GenBank/DDBJ whole genome shotgun (WGS) entry which is preliminary data.</text>
</comment>
<sequence length="72" mass="7422">MIADQTPADEHLLRAAGELMPDAAVLTRNLLGGTADPAGSDGGTISFGGIADQDRGPTLGFEELLPADARFR</sequence>
<dbReference type="EMBL" id="JACHVS010000002">
    <property type="protein sequence ID" value="MBB2996856.1"/>
    <property type="molecule type" value="Genomic_DNA"/>
</dbReference>
<organism evidence="2 3">
    <name type="scientific">Paeniglutamicibacter cryotolerans</name>
    <dbReference type="NCBI Taxonomy" id="670079"/>
    <lineage>
        <taxon>Bacteria</taxon>
        <taxon>Bacillati</taxon>
        <taxon>Actinomycetota</taxon>
        <taxon>Actinomycetes</taxon>
        <taxon>Micrococcales</taxon>
        <taxon>Micrococcaceae</taxon>
        <taxon>Paeniglutamicibacter</taxon>
    </lineage>
</organism>
<dbReference type="RefSeq" id="WP_183512422.1">
    <property type="nucleotide sequence ID" value="NZ_BAABGK010000089.1"/>
</dbReference>
<proteinExistence type="predicted"/>
<reference evidence="2 3" key="1">
    <citation type="submission" date="2020-08" db="EMBL/GenBank/DDBJ databases">
        <title>Sequencing the genomes of 1000 actinobacteria strains.</title>
        <authorList>
            <person name="Klenk H.-P."/>
        </authorList>
    </citation>
    <scope>NUCLEOTIDE SEQUENCE [LARGE SCALE GENOMIC DNA]</scope>
    <source>
        <strain evidence="2 3">DSM 22826</strain>
    </source>
</reference>